<dbReference type="Gene3D" id="3.40.50.300">
    <property type="entry name" value="P-loop containing nucleotide triphosphate hydrolases"/>
    <property type="match status" value="1"/>
</dbReference>
<gene>
    <name evidence="1" type="ORF">H9723_09550</name>
</gene>
<reference evidence="1" key="2">
    <citation type="submission" date="2021-04" db="EMBL/GenBank/DDBJ databases">
        <authorList>
            <person name="Gilroy R."/>
        </authorList>
    </citation>
    <scope>NUCLEOTIDE SEQUENCE</scope>
    <source>
        <strain evidence="1">CHK196-3914</strain>
    </source>
</reference>
<organism evidence="1 2">
    <name type="scientific">Candidatus Mediterraneibacter stercoravium</name>
    <dbReference type="NCBI Taxonomy" id="2838685"/>
    <lineage>
        <taxon>Bacteria</taxon>
        <taxon>Bacillati</taxon>
        <taxon>Bacillota</taxon>
        <taxon>Clostridia</taxon>
        <taxon>Lachnospirales</taxon>
        <taxon>Lachnospiraceae</taxon>
        <taxon>Mediterraneibacter</taxon>
    </lineage>
</organism>
<dbReference type="EMBL" id="DXAY01000225">
    <property type="protein sequence ID" value="HIZ75462.1"/>
    <property type="molecule type" value="Genomic_DNA"/>
</dbReference>
<reference evidence="1" key="1">
    <citation type="journal article" date="2021" name="PeerJ">
        <title>Extensive microbial diversity within the chicken gut microbiome revealed by metagenomics and culture.</title>
        <authorList>
            <person name="Gilroy R."/>
            <person name="Ravi A."/>
            <person name="Getino M."/>
            <person name="Pursley I."/>
            <person name="Horton D.L."/>
            <person name="Alikhan N.F."/>
            <person name="Baker D."/>
            <person name="Gharbi K."/>
            <person name="Hall N."/>
            <person name="Watson M."/>
            <person name="Adriaenssens E.M."/>
            <person name="Foster-Nyarko E."/>
            <person name="Jarju S."/>
            <person name="Secka A."/>
            <person name="Antonio M."/>
            <person name="Oren A."/>
            <person name="Chaudhuri R.R."/>
            <person name="La Ragione R."/>
            <person name="Hildebrand F."/>
            <person name="Pallen M.J."/>
        </authorList>
    </citation>
    <scope>NUCLEOTIDE SEQUENCE</scope>
    <source>
        <strain evidence="1">CHK196-3914</strain>
    </source>
</reference>
<name>A0A9D2GB11_9FIRM</name>
<protein>
    <submittedName>
        <fullName evidence="1">Cytidylate kinase-like family protein</fullName>
    </submittedName>
</protein>
<dbReference type="SUPFAM" id="SSF52540">
    <property type="entry name" value="P-loop containing nucleoside triphosphate hydrolases"/>
    <property type="match status" value="1"/>
</dbReference>
<sequence length="215" mass="24533">MKTNTIITIGREFGSAGREIGYRIAEDFGIKLYDKEMLARAAKESGICEEIFESHDEKPTNSFLYSLVMDTYSMGYSGNTYTDMPINHKVFLAQFDAIKKIADEGPCILVGRCADYALESYKNVVTVFIHADLEARIRRIARIYDLTDAKAKDLIVKTDKKRSSYYNYYTNKKWSNADSYELCLNSSQLGIEGTAKLIEQYVTLKESIKNEDRVI</sequence>
<evidence type="ECO:0000313" key="2">
    <source>
        <dbReference type="Proteomes" id="UP000824116"/>
    </source>
</evidence>
<accession>A0A9D2GB11</accession>
<keyword evidence="1" id="KW-0808">Transferase</keyword>
<dbReference type="GO" id="GO:0016301">
    <property type="term" value="F:kinase activity"/>
    <property type="evidence" value="ECO:0007669"/>
    <property type="project" value="UniProtKB-KW"/>
</dbReference>
<dbReference type="Pfam" id="PF13189">
    <property type="entry name" value="Cytidylate_kin2"/>
    <property type="match status" value="1"/>
</dbReference>
<dbReference type="InterPro" id="IPR027417">
    <property type="entry name" value="P-loop_NTPase"/>
</dbReference>
<evidence type="ECO:0000313" key="1">
    <source>
        <dbReference type="EMBL" id="HIZ75462.1"/>
    </source>
</evidence>
<proteinExistence type="predicted"/>
<dbReference type="Proteomes" id="UP000824116">
    <property type="component" value="Unassembled WGS sequence"/>
</dbReference>
<keyword evidence="1" id="KW-0418">Kinase</keyword>
<dbReference type="AlphaFoldDB" id="A0A9D2GB11"/>
<comment type="caution">
    <text evidence="1">The sequence shown here is derived from an EMBL/GenBank/DDBJ whole genome shotgun (WGS) entry which is preliminary data.</text>
</comment>